<sequence>MYLCKRLETIGYAGILLQSSVHWSSARLPVPDHPSTAADAWTAIGQGDHHQLTGNPHLQYPATVPISNEHCSTTSSSNHKRKAHHLFFASDYSWANSPVIKTAAHELPLTPPVTLYHEPPDITLPGTMERDSSFPNAPMITYHQPPDASARTAITSSIHSHLNPHLPNWDFFSLPEYPGTSAGTTSSSIKRIAIHPSAELDSSLLNSPAYIDIAAKDEQRSESNLLAKDDAGIMRKIPWKKRKERDHYKTVRRQLLGGLKRKIGIRNRFDISEIELSKFGWIRTLKYPMTSQQTKTSVLIERIASSKIWGRLQDHPQGSLAMPALLDRFRIGSGLVSRSDLLASTRGLVVELCVRQIDFLAAFTTPQAEAIVSSSKQSRTNLIRIQEIDNLLDWFLDELEMSKPSTGPMIPRAEPSEQSADDLSPIQSLVINYLKRDLGQEERGPDQGWIAKPTKAYLAPREVSVLEALETQLAITILGSYYKALNPTKWHIFFVIDPWFVHFFLYLKACDHHNHFPKMYANERKWAALELFPWAAPVHFNFNDKLLQDVAASVLFMLKNVRVDSIKKHLDVKL</sequence>
<dbReference type="OrthoDB" id="2508374at2759"/>
<accession>A0A5B0PLU5</accession>
<proteinExistence type="predicted"/>
<dbReference type="Proteomes" id="UP000324748">
    <property type="component" value="Unassembled WGS sequence"/>
</dbReference>
<protein>
    <submittedName>
        <fullName evidence="1">Uncharacterized protein</fullName>
    </submittedName>
</protein>
<comment type="caution">
    <text evidence="1">The sequence shown here is derived from an EMBL/GenBank/DDBJ whole genome shotgun (WGS) entry which is preliminary data.</text>
</comment>
<gene>
    <name evidence="1" type="ORF">PGT21_029379</name>
</gene>
<evidence type="ECO:0000313" key="1">
    <source>
        <dbReference type="EMBL" id="KAA1101762.1"/>
    </source>
</evidence>
<dbReference type="EMBL" id="VSWC01000053">
    <property type="protein sequence ID" value="KAA1101762.1"/>
    <property type="molecule type" value="Genomic_DNA"/>
</dbReference>
<reference evidence="1 2" key="1">
    <citation type="submission" date="2019-05" db="EMBL/GenBank/DDBJ databases">
        <title>Emergence of the Ug99 lineage of the wheat stem rust pathogen through somatic hybridization.</title>
        <authorList>
            <person name="Li F."/>
            <person name="Upadhyaya N.M."/>
            <person name="Sperschneider J."/>
            <person name="Matny O."/>
            <person name="Nguyen-Phuc H."/>
            <person name="Mago R."/>
            <person name="Raley C."/>
            <person name="Miller M.E."/>
            <person name="Silverstein K.A.T."/>
            <person name="Henningsen E."/>
            <person name="Hirsch C.D."/>
            <person name="Visser B."/>
            <person name="Pretorius Z.A."/>
            <person name="Steffenson B.J."/>
            <person name="Schwessinger B."/>
            <person name="Dodds P.N."/>
            <person name="Figueroa M."/>
        </authorList>
    </citation>
    <scope>NUCLEOTIDE SEQUENCE [LARGE SCALE GENOMIC DNA]</scope>
    <source>
        <strain evidence="1">21-0</strain>
    </source>
</reference>
<organism evidence="1 2">
    <name type="scientific">Puccinia graminis f. sp. tritici</name>
    <dbReference type="NCBI Taxonomy" id="56615"/>
    <lineage>
        <taxon>Eukaryota</taxon>
        <taxon>Fungi</taxon>
        <taxon>Dikarya</taxon>
        <taxon>Basidiomycota</taxon>
        <taxon>Pucciniomycotina</taxon>
        <taxon>Pucciniomycetes</taxon>
        <taxon>Pucciniales</taxon>
        <taxon>Pucciniaceae</taxon>
        <taxon>Puccinia</taxon>
    </lineage>
</organism>
<keyword evidence="2" id="KW-1185">Reference proteome</keyword>
<name>A0A5B0PLU5_PUCGR</name>
<dbReference type="AlphaFoldDB" id="A0A5B0PLU5"/>
<evidence type="ECO:0000313" key="2">
    <source>
        <dbReference type="Proteomes" id="UP000324748"/>
    </source>
</evidence>